<reference evidence="7" key="1">
    <citation type="submission" date="2013-02" db="EMBL/GenBank/DDBJ databases">
        <title>The complete genome sequence of Corynebacterium casei LMG S-19264 (=DSM 44701).</title>
        <authorList>
            <person name="Ruckert C."/>
            <person name="Albersmeier A."/>
            <person name="Kalinowski J."/>
        </authorList>
    </citation>
    <scope>NUCLEOTIDE SEQUENCE [LARGE SCALE GENOMIC DNA]</scope>
    <source>
        <strain evidence="7">LMG S-19264</strain>
    </source>
</reference>
<dbReference type="SUPFAM" id="SSF53807">
    <property type="entry name" value="Helical backbone' metal receptor"/>
    <property type="match status" value="1"/>
</dbReference>
<comment type="similarity">
    <text evidence="2">Belongs to the bacterial solute-binding protein 8 family.</text>
</comment>
<organism evidence="6 7">
    <name type="scientific">Corynebacterium casei LMG S-19264</name>
    <dbReference type="NCBI Taxonomy" id="1285583"/>
    <lineage>
        <taxon>Bacteria</taxon>
        <taxon>Bacillati</taxon>
        <taxon>Actinomycetota</taxon>
        <taxon>Actinomycetes</taxon>
        <taxon>Mycobacteriales</taxon>
        <taxon>Corynebacteriaceae</taxon>
        <taxon>Corynebacterium</taxon>
    </lineage>
</organism>
<evidence type="ECO:0000256" key="4">
    <source>
        <dbReference type="ARBA" id="ARBA00022729"/>
    </source>
</evidence>
<evidence type="ECO:0000313" key="7">
    <source>
        <dbReference type="Proteomes" id="UP000019226"/>
    </source>
</evidence>
<evidence type="ECO:0000256" key="2">
    <source>
        <dbReference type="ARBA" id="ARBA00008814"/>
    </source>
</evidence>
<comment type="subcellular location">
    <subcellularLocation>
        <location evidence="1">Cell envelope</location>
    </subcellularLocation>
</comment>
<feature type="domain" description="Fe/B12 periplasmic-binding" evidence="5">
    <location>
        <begin position="1"/>
        <end position="238"/>
    </location>
</feature>
<dbReference type="InterPro" id="IPR002491">
    <property type="entry name" value="ABC_transptr_periplasmic_BD"/>
</dbReference>
<evidence type="ECO:0000259" key="5">
    <source>
        <dbReference type="PROSITE" id="PS50983"/>
    </source>
</evidence>
<keyword evidence="4" id="KW-0732">Signal</keyword>
<dbReference type="Pfam" id="PF01497">
    <property type="entry name" value="Peripla_BP_2"/>
    <property type="match status" value="1"/>
</dbReference>
<accession>A0ABN4CGS3</accession>
<dbReference type="CDD" id="cd01146">
    <property type="entry name" value="FhuD"/>
    <property type="match status" value="1"/>
</dbReference>
<keyword evidence="7" id="KW-1185">Reference proteome</keyword>
<protein>
    <submittedName>
        <fullName evidence="6">ABC-type cobalamin/Fe3+-siderophores transport system, component</fullName>
    </submittedName>
</protein>
<keyword evidence="3" id="KW-0813">Transport</keyword>
<evidence type="ECO:0000256" key="3">
    <source>
        <dbReference type="ARBA" id="ARBA00022448"/>
    </source>
</evidence>
<dbReference type="EMBL" id="CP004350">
    <property type="protein sequence ID" value="AHI21003.1"/>
    <property type="molecule type" value="Genomic_DNA"/>
</dbReference>
<sequence>MAAAKNTDLIPQFLRNRFGDDMDLDSIADCGFRQDPDMEIIANLQPTLICANTRSDEALLEKLRAIAPVITGEGGGENWKQDLITIAEAAGKGEDAQALLDEYEASTAEVKDSQPDNPPTVSFLRTNKGEFQMYGAESMAGTVAADCGFARPEAQQFTDQAGKDLSPELIAEADADWLDYGVQDGAESPEDTSLWPSLEAVKNDRAITIDYDSWYMNASLVSAGIILDGLKSYVLEAAPAS</sequence>
<evidence type="ECO:0000313" key="6">
    <source>
        <dbReference type="EMBL" id="AHI21003.1"/>
    </source>
</evidence>
<dbReference type="PANTHER" id="PTHR30532:SF25">
    <property type="entry name" value="IRON(III) DICITRATE-BINDING PERIPLASMIC PROTEIN"/>
    <property type="match status" value="1"/>
</dbReference>
<dbReference type="Gene3D" id="3.40.50.1980">
    <property type="entry name" value="Nitrogenase molybdenum iron protein domain"/>
    <property type="match status" value="2"/>
</dbReference>
<proteinExistence type="inferred from homology"/>
<gene>
    <name evidence="6" type="ORF">CCASEI_12265</name>
</gene>
<name>A0ABN4CGS3_9CORY</name>
<dbReference type="Proteomes" id="UP000019226">
    <property type="component" value="Chromosome"/>
</dbReference>
<dbReference type="PANTHER" id="PTHR30532">
    <property type="entry name" value="IRON III DICITRATE-BINDING PERIPLASMIC PROTEIN"/>
    <property type="match status" value="1"/>
</dbReference>
<evidence type="ECO:0000256" key="1">
    <source>
        <dbReference type="ARBA" id="ARBA00004196"/>
    </source>
</evidence>
<dbReference type="PROSITE" id="PS50983">
    <property type="entry name" value="FE_B12_PBP"/>
    <property type="match status" value="1"/>
</dbReference>
<dbReference type="InterPro" id="IPR051313">
    <property type="entry name" value="Bact_iron-sidero_bind"/>
</dbReference>